<feature type="transmembrane region" description="Helical" evidence="6">
    <location>
        <begin position="33"/>
        <end position="54"/>
    </location>
</feature>
<evidence type="ECO:0000256" key="1">
    <source>
        <dbReference type="ARBA" id="ARBA00004141"/>
    </source>
</evidence>
<protein>
    <recommendedName>
        <fullName evidence="7">GtrA/DPMS transmembrane domain-containing protein</fullName>
    </recommendedName>
</protein>
<reference evidence="8 9" key="1">
    <citation type="journal article" date="2016" name="Nat. Commun.">
        <title>Thousands of microbial genomes shed light on interconnected biogeochemical processes in an aquifer system.</title>
        <authorList>
            <person name="Anantharaman K."/>
            <person name="Brown C.T."/>
            <person name="Hug L.A."/>
            <person name="Sharon I."/>
            <person name="Castelle C.J."/>
            <person name="Probst A.J."/>
            <person name="Thomas B.C."/>
            <person name="Singh A."/>
            <person name="Wilkins M.J."/>
            <person name="Karaoz U."/>
            <person name="Brodie E.L."/>
            <person name="Williams K.H."/>
            <person name="Hubbard S.S."/>
            <person name="Banfield J.F."/>
        </authorList>
    </citation>
    <scope>NUCLEOTIDE SEQUENCE [LARGE SCALE GENOMIC DNA]</scope>
</reference>
<comment type="caution">
    <text evidence="8">The sequence shown here is derived from an EMBL/GenBank/DDBJ whole genome shotgun (WGS) entry which is preliminary data.</text>
</comment>
<evidence type="ECO:0000256" key="3">
    <source>
        <dbReference type="ARBA" id="ARBA00022692"/>
    </source>
</evidence>
<evidence type="ECO:0000256" key="2">
    <source>
        <dbReference type="ARBA" id="ARBA00009399"/>
    </source>
</evidence>
<dbReference type="GO" id="GO:0005886">
    <property type="term" value="C:plasma membrane"/>
    <property type="evidence" value="ECO:0007669"/>
    <property type="project" value="TreeGrafter"/>
</dbReference>
<dbReference type="GO" id="GO:0000271">
    <property type="term" value="P:polysaccharide biosynthetic process"/>
    <property type="evidence" value="ECO:0007669"/>
    <property type="project" value="InterPro"/>
</dbReference>
<dbReference type="PANTHER" id="PTHR38459">
    <property type="entry name" value="PROPHAGE BACTOPRENOL-LINKED GLUCOSE TRANSLOCASE HOMOLOG"/>
    <property type="match status" value="1"/>
</dbReference>
<proteinExistence type="inferred from homology"/>
<accession>A0A1G2MB23</accession>
<comment type="subcellular location">
    <subcellularLocation>
        <location evidence="1">Membrane</location>
        <topology evidence="1">Multi-pass membrane protein</topology>
    </subcellularLocation>
</comment>
<sequence>MLRSLQQWEETFVSFAEKHVPWCAPHARKYQRLFRYLASGGTAAAVDLLALYIGTDLLHIHYLISAALAFIVAFFVSFMLQKFWTFQDHSIERVRLQMTLYFLVAGGNLALNTLLMYFFVEKLHLWYLLAQVVASGLIAFESFFISRYLFRGNKDTSGILL</sequence>
<organism evidence="8 9">
    <name type="scientific">Candidatus Taylorbacteria bacterium RIFCSPHIGHO2_01_FULL_51_15</name>
    <dbReference type="NCBI Taxonomy" id="1802304"/>
    <lineage>
        <taxon>Bacteria</taxon>
        <taxon>Candidatus Tayloriibacteriota</taxon>
    </lineage>
</organism>
<evidence type="ECO:0000256" key="4">
    <source>
        <dbReference type="ARBA" id="ARBA00022989"/>
    </source>
</evidence>
<dbReference type="InterPro" id="IPR051401">
    <property type="entry name" value="GtrA_CellWall_Glycosyl"/>
</dbReference>
<evidence type="ECO:0000259" key="7">
    <source>
        <dbReference type="Pfam" id="PF04138"/>
    </source>
</evidence>
<dbReference type="Pfam" id="PF04138">
    <property type="entry name" value="GtrA_DPMS_TM"/>
    <property type="match status" value="1"/>
</dbReference>
<dbReference type="EMBL" id="MHRI01000030">
    <property type="protein sequence ID" value="OHA20349.1"/>
    <property type="molecule type" value="Genomic_DNA"/>
</dbReference>
<gene>
    <name evidence="8" type="ORF">A2849_01065</name>
</gene>
<keyword evidence="4 6" id="KW-1133">Transmembrane helix</keyword>
<evidence type="ECO:0000313" key="9">
    <source>
        <dbReference type="Proteomes" id="UP000178121"/>
    </source>
</evidence>
<dbReference type="InterPro" id="IPR007267">
    <property type="entry name" value="GtrA_DPMS_TM"/>
</dbReference>
<comment type="similarity">
    <text evidence="2">Belongs to the GtrA family.</text>
</comment>
<feature type="transmembrane region" description="Helical" evidence="6">
    <location>
        <begin position="100"/>
        <end position="120"/>
    </location>
</feature>
<dbReference type="PANTHER" id="PTHR38459:SF1">
    <property type="entry name" value="PROPHAGE BACTOPRENOL-LINKED GLUCOSE TRANSLOCASE HOMOLOG"/>
    <property type="match status" value="1"/>
</dbReference>
<name>A0A1G2MB23_9BACT</name>
<dbReference type="AlphaFoldDB" id="A0A1G2MB23"/>
<evidence type="ECO:0000256" key="6">
    <source>
        <dbReference type="SAM" id="Phobius"/>
    </source>
</evidence>
<feature type="transmembrane region" description="Helical" evidence="6">
    <location>
        <begin position="126"/>
        <end position="150"/>
    </location>
</feature>
<evidence type="ECO:0000256" key="5">
    <source>
        <dbReference type="ARBA" id="ARBA00023136"/>
    </source>
</evidence>
<keyword evidence="5 6" id="KW-0472">Membrane</keyword>
<feature type="domain" description="GtrA/DPMS transmembrane" evidence="7">
    <location>
        <begin position="35"/>
        <end position="149"/>
    </location>
</feature>
<evidence type="ECO:0000313" key="8">
    <source>
        <dbReference type="EMBL" id="OHA20349.1"/>
    </source>
</evidence>
<feature type="transmembrane region" description="Helical" evidence="6">
    <location>
        <begin position="60"/>
        <end position="80"/>
    </location>
</feature>
<keyword evidence="3 6" id="KW-0812">Transmembrane</keyword>
<dbReference type="Proteomes" id="UP000178121">
    <property type="component" value="Unassembled WGS sequence"/>
</dbReference>